<dbReference type="EMBL" id="UGED01000008">
    <property type="protein sequence ID" value="STL48714.1"/>
    <property type="molecule type" value="Genomic_DNA"/>
</dbReference>
<dbReference type="AlphaFoldDB" id="A0A377B6I4"/>
<dbReference type="Gene3D" id="3.20.70.20">
    <property type="match status" value="1"/>
</dbReference>
<dbReference type="PANTHER" id="PTHR43641:SF3">
    <property type="entry name" value="DEHYDRATASE PFLD-RELATED"/>
    <property type="match status" value="1"/>
</dbReference>
<proteinExistence type="predicted"/>
<reference evidence="2 3" key="1">
    <citation type="submission" date="2018-06" db="EMBL/GenBank/DDBJ databases">
        <authorList>
            <consortium name="Pathogen Informatics"/>
            <person name="Doyle S."/>
        </authorList>
    </citation>
    <scope>NUCLEOTIDE SEQUENCE [LARGE SCALE GENOMIC DNA]</scope>
    <source>
        <strain evidence="2 3">NCTC9962</strain>
    </source>
</reference>
<accession>A0A377B6I4</accession>
<dbReference type="PANTHER" id="PTHR43641">
    <property type="entry name" value="FORMATE ACETYLTRANSFERASE 3-RELATED"/>
    <property type="match status" value="1"/>
</dbReference>
<dbReference type="InterPro" id="IPR051215">
    <property type="entry name" value="GRE"/>
</dbReference>
<protein>
    <submittedName>
        <fullName evidence="2">Formate acetyltransferase 2</fullName>
        <ecNumber evidence="2">2.3.1.54</ecNumber>
    </submittedName>
</protein>
<gene>
    <name evidence="2" type="primary">pflD_1</name>
    <name evidence="2" type="ORF">NCTC9962_03578</name>
</gene>
<dbReference type="GO" id="GO:0005829">
    <property type="term" value="C:cytosol"/>
    <property type="evidence" value="ECO:0007669"/>
    <property type="project" value="TreeGrafter"/>
</dbReference>
<dbReference type="GO" id="GO:0008861">
    <property type="term" value="F:formate C-acetyltransferase activity"/>
    <property type="evidence" value="ECO:0007669"/>
    <property type="project" value="UniProtKB-EC"/>
</dbReference>
<dbReference type="PROSITE" id="PS51554">
    <property type="entry name" value="PFL"/>
    <property type="match status" value="1"/>
</dbReference>
<keyword evidence="2" id="KW-0012">Acyltransferase</keyword>
<organism evidence="2 3">
    <name type="scientific">Escherichia coli</name>
    <dbReference type="NCBI Taxonomy" id="562"/>
    <lineage>
        <taxon>Bacteria</taxon>
        <taxon>Pseudomonadati</taxon>
        <taxon>Pseudomonadota</taxon>
        <taxon>Gammaproteobacteria</taxon>
        <taxon>Enterobacterales</taxon>
        <taxon>Enterobacteriaceae</taxon>
        <taxon>Escherichia</taxon>
    </lineage>
</organism>
<evidence type="ECO:0000259" key="1">
    <source>
        <dbReference type="PROSITE" id="PS51554"/>
    </source>
</evidence>
<dbReference type="InterPro" id="IPR004184">
    <property type="entry name" value="PFL_dom"/>
</dbReference>
<evidence type="ECO:0000313" key="2">
    <source>
        <dbReference type="EMBL" id="STL48714.1"/>
    </source>
</evidence>
<keyword evidence="2" id="KW-0808">Transferase</keyword>
<feature type="domain" description="PFL" evidence="1">
    <location>
        <begin position="32"/>
        <end position="136"/>
    </location>
</feature>
<dbReference type="Pfam" id="PF02901">
    <property type="entry name" value="PFL-like"/>
    <property type="match status" value="1"/>
</dbReference>
<sequence>MSKLKLTWRKPLKFFSRSQGRVRFPTGVPHDESYLRLKTALFSNTREISLERALLYTASHRQTEGEPVILRRAKATAYILEHVEISIRDEELIAGNRTGKTARRDYVAGNGPLLAAERAGSIPDASAGPLCYQRRR</sequence>
<dbReference type="Proteomes" id="UP000254052">
    <property type="component" value="Unassembled WGS sequence"/>
</dbReference>
<evidence type="ECO:0000313" key="3">
    <source>
        <dbReference type="Proteomes" id="UP000254052"/>
    </source>
</evidence>
<name>A0A377B6I4_ECOLX</name>
<dbReference type="SUPFAM" id="SSF51998">
    <property type="entry name" value="PFL-like glycyl radical enzymes"/>
    <property type="match status" value="1"/>
</dbReference>
<dbReference type="EC" id="2.3.1.54" evidence="2"/>